<organism evidence="5 6">
    <name type="scientific">Candidatus Deianiraea vastatrix</name>
    <dbReference type="NCBI Taxonomy" id="2163644"/>
    <lineage>
        <taxon>Bacteria</taxon>
        <taxon>Pseudomonadati</taxon>
        <taxon>Pseudomonadota</taxon>
        <taxon>Alphaproteobacteria</taxon>
        <taxon>Rickettsiales</taxon>
        <taxon>Candidatus Deianiraeaceae</taxon>
        <taxon>Candidatus Deianiraea</taxon>
    </lineage>
</organism>
<dbReference type="PANTHER" id="PTHR11761">
    <property type="entry name" value="50S/60S RIBOSOMAL PROTEIN L14/L23"/>
    <property type="match status" value="1"/>
</dbReference>
<dbReference type="EMBL" id="CP029077">
    <property type="protein sequence ID" value="QED23198.1"/>
    <property type="molecule type" value="Genomic_DNA"/>
</dbReference>
<dbReference type="SMART" id="SM01374">
    <property type="entry name" value="Ribosomal_L14"/>
    <property type="match status" value="1"/>
</dbReference>
<dbReference type="SUPFAM" id="SSF50193">
    <property type="entry name" value="Ribosomal protein L14"/>
    <property type="match status" value="1"/>
</dbReference>
<keyword evidence="2 3" id="KW-0687">Ribonucleoprotein</keyword>
<dbReference type="GO" id="GO:0022625">
    <property type="term" value="C:cytosolic large ribosomal subunit"/>
    <property type="evidence" value="ECO:0007669"/>
    <property type="project" value="TreeGrafter"/>
</dbReference>
<proteinExistence type="inferred from homology"/>
<evidence type="ECO:0000256" key="2">
    <source>
        <dbReference type="ARBA" id="ARBA00023274"/>
    </source>
</evidence>
<sequence length="121" mass="12903">MGIQKETVVNVCDNSGAIVAQCIHVYSGKSSVGVGVLVKVSVKKVLPNGKLKKGAKFNAIVVRTRSLVSRDSGSVSFSSNAVVLLNEKLEMTATRVFGPVPSELRRNPNCLKIVSLSYEVV</sequence>
<gene>
    <name evidence="3" type="primary">rplN</name>
    <name evidence="5" type="ORF">Deia_00395</name>
</gene>
<name>A0A5B8XCW2_9RICK</name>
<comment type="similarity">
    <text evidence="3 4">Belongs to the universal ribosomal protein uL14 family.</text>
</comment>
<keyword evidence="1 3" id="KW-0689">Ribosomal protein</keyword>
<keyword evidence="6" id="KW-1185">Reference proteome</keyword>
<dbReference type="GO" id="GO:0070180">
    <property type="term" value="F:large ribosomal subunit rRNA binding"/>
    <property type="evidence" value="ECO:0007669"/>
    <property type="project" value="TreeGrafter"/>
</dbReference>
<evidence type="ECO:0000256" key="1">
    <source>
        <dbReference type="ARBA" id="ARBA00022980"/>
    </source>
</evidence>
<comment type="subunit">
    <text evidence="3">Part of the 50S ribosomal subunit. Forms a cluster with proteins L3 and L19. In the 70S ribosome, L14 and L19 interact and together make contacts with the 16S rRNA in bridges B5 and B8.</text>
</comment>
<dbReference type="AlphaFoldDB" id="A0A5B8XCW2"/>
<evidence type="ECO:0000313" key="5">
    <source>
        <dbReference type="EMBL" id="QED23198.1"/>
    </source>
</evidence>
<evidence type="ECO:0000256" key="3">
    <source>
        <dbReference type="HAMAP-Rule" id="MF_01367"/>
    </source>
</evidence>
<protein>
    <recommendedName>
        <fullName evidence="3">Large ribosomal subunit protein uL14</fullName>
    </recommendedName>
</protein>
<evidence type="ECO:0000256" key="4">
    <source>
        <dbReference type="RuleBase" id="RU003949"/>
    </source>
</evidence>
<dbReference type="InterPro" id="IPR000218">
    <property type="entry name" value="Ribosomal_uL14"/>
</dbReference>
<dbReference type="Proteomes" id="UP000321934">
    <property type="component" value="Chromosome"/>
</dbReference>
<dbReference type="GO" id="GO:0003735">
    <property type="term" value="F:structural constituent of ribosome"/>
    <property type="evidence" value="ECO:0007669"/>
    <property type="project" value="InterPro"/>
</dbReference>
<dbReference type="Pfam" id="PF00238">
    <property type="entry name" value="Ribosomal_L14"/>
    <property type="match status" value="1"/>
</dbReference>
<dbReference type="OrthoDB" id="9806379at2"/>
<dbReference type="PANTHER" id="PTHR11761:SF3">
    <property type="entry name" value="LARGE RIBOSOMAL SUBUNIT PROTEIN UL14M"/>
    <property type="match status" value="1"/>
</dbReference>
<keyword evidence="3" id="KW-0694">RNA-binding</keyword>
<dbReference type="InterPro" id="IPR036853">
    <property type="entry name" value="Ribosomal_uL14_sf"/>
</dbReference>
<accession>A0A5B8XCW2</accession>
<comment type="function">
    <text evidence="3">Binds to 23S rRNA. Forms part of two intersubunit bridges in the 70S ribosome.</text>
</comment>
<evidence type="ECO:0000313" key="6">
    <source>
        <dbReference type="Proteomes" id="UP000321934"/>
    </source>
</evidence>
<dbReference type="GO" id="GO:0006412">
    <property type="term" value="P:translation"/>
    <property type="evidence" value="ECO:0007669"/>
    <property type="project" value="UniProtKB-UniRule"/>
</dbReference>
<dbReference type="CDD" id="cd00337">
    <property type="entry name" value="Ribosomal_uL14"/>
    <property type="match status" value="1"/>
</dbReference>
<dbReference type="RefSeq" id="WP_146820488.1">
    <property type="nucleotide sequence ID" value="NZ_CP029077.1"/>
</dbReference>
<dbReference type="HAMAP" id="MF_01367">
    <property type="entry name" value="Ribosomal_uL14"/>
    <property type="match status" value="1"/>
</dbReference>
<reference evidence="5 6" key="1">
    <citation type="journal article" date="2019" name="ISME J.">
        <title>Deianiraea, an extracellular bacterium associated with the ciliate Paramecium, suggests an alternative scenario for the evolution of Rickettsiales.</title>
        <authorList>
            <person name="Castelli M."/>
            <person name="Sabaneyeva E."/>
            <person name="Lanzoni O."/>
            <person name="Lebedeva N."/>
            <person name="Floriano A.M."/>
            <person name="Gaiarsa S."/>
            <person name="Benken K."/>
            <person name="Modeo L."/>
            <person name="Bandi C."/>
            <person name="Potekhin A."/>
            <person name="Sassera D."/>
            <person name="Petroni G."/>
        </authorList>
    </citation>
    <scope>NUCLEOTIDE SEQUENCE [LARGE SCALE GENOMIC DNA]</scope>
    <source>
        <strain evidence="5">CyL4-1</strain>
    </source>
</reference>
<keyword evidence="3" id="KW-0699">rRNA-binding</keyword>
<dbReference type="Gene3D" id="2.40.150.20">
    <property type="entry name" value="Ribosomal protein L14"/>
    <property type="match status" value="1"/>
</dbReference>